<reference evidence="3" key="1">
    <citation type="submission" date="2018-03" db="EMBL/GenBank/DDBJ databases">
        <title>Gramella fulva sp. nov., isolated from a dry surface of tidal flat.</title>
        <authorList>
            <person name="Hwang S.H."/>
            <person name="Hwang W.M."/>
            <person name="Kang K."/>
            <person name="Ahn T.-Y."/>
        </authorList>
    </citation>
    <scope>NUCLEOTIDE SEQUENCE [LARGE SCALE GENOMIC DNA]</scope>
    <source>
        <strain evidence="3">SH35</strain>
    </source>
</reference>
<organism evidence="2 3">
    <name type="scientific">Christiangramia fulva</name>
    <dbReference type="NCBI Taxonomy" id="2126553"/>
    <lineage>
        <taxon>Bacteria</taxon>
        <taxon>Pseudomonadati</taxon>
        <taxon>Bacteroidota</taxon>
        <taxon>Flavobacteriia</taxon>
        <taxon>Flavobacteriales</taxon>
        <taxon>Flavobacteriaceae</taxon>
        <taxon>Christiangramia</taxon>
    </lineage>
</organism>
<evidence type="ECO:0000313" key="3">
    <source>
        <dbReference type="Proteomes" id="UP000241507"/>
    </source>
</evidence>
<proteinExistence type="inferred from homology"/>
<dbReference type="KEGG" id="grs:C7S20_07530"/>
<dbReference type="GO" id="GO:0016301">
    <property type="term" value="F:kinase activity"/>
    <property type="evidence" value="ECO:0007669"/>
    <property type="project" value="UniProtKB-KW"/>
</dbReference>
<dbReference type="AlphaFoldDB" id="A0A2R3Z4C4"/>
<dbReference type="InterPro" id="IPR049874">
    <property type="entry name" value="ROK_cs"/>
</dbReference>
<dbReference type="RefSeq" id="WP_107011911.1">
    <property type="nucleotide sequence ID" value="NZ_CP028136.1"/>
</dbReference>
<dbReference type="PANTHER" id="PTHR18964:SF149">
    <property type="entry name" value="BIFUNCTIONAL UDP-N-ACETYLGLUCOSAMINE 2-EPIMERASE_N-ACETYLMANNOSAMINE KINASE"/>
    <property type="match status" value="1"/>
</dbReference>
<dbReference type="EMBL" id="CP028136">
    <property type="protein sequence ID" value="AVR45133.1"/>
    <property type="molecule type" value="Genomic_DNA"/>
</dbReference>
<keyword evidence="3" id="KW-1185">Reference proteome</keyword>
<name>A0A2R3Z4C4_9FLAO</name>
<dbReference type="OrthoDB" id="9810372at2"/>
<keyword evidence="2" id="KW-0808">Transferase</keyword>
<protein>
    <submittedName>
        <fullName evidence="2">Sugar kinase</fullName>
    </submittedName>
</protein>
<dbReference type="Pfam" id="PF00480">
    <property type="entry name" value="ROK"/>
    <property type="match status" value="1"/>
</dbReference>
<dbReference type="PROSITE" id="PS01125">
    <property type="entry name" value="ROK"/>
    <property type="match status" value="1"/>
</dbReference>
<keyword evidence="2" id="KW-0418">Kinase</keyword>
<dbReference type="InterPro" id="IPR043129">
    <property type="entry name" value="ATPase_NBD"/>
</dbReference>
<dbReference type="InterPro" id="IPR036390">
    <property type="entry name" value="WH_DNA-bd_sf"/>
</dbReference>
<dbReference type="InterPro" id="IPR036388">
    <property type="entry name" value="WH-like_DNA-bd_sf"/>
</dbReference>
<dbReference type="SUPFAM" id="SSF53067">
    <property type="entry name" value="Actin-like ATPase domain"/>
    <property type="match status" value="1"/>
</dbReference>
<dbReference type="Pfam" id="PF13412">
    <property type="entry name" value="HTH_24"/>
    <property type="match status" value="1"/>
</dbReference>
<comment type="similarity">
    <text evidence="1">Belongs to the ROK (NagC/XylR) family.</text>
</comment>
<evidence type="ECO:0000256" key="1">
    <source>
        <dbReference type="ARBA" id="ARBA00006479"/>
    </source>
</evidence>
<dbReference type="Gene3D" id="1.10.10.10">
    <property type="entry name" value="Winged helix-like DNA-binding domain superfamily/Winged helix DNA-binding domain"/>
    <property type="match status" value="1"/>
</dbReference>
<dbReference type="SUPFAM" id="SSF46785">
    <property type="entry name" value="Winged helix' DNA-binding domain"/>
    <property type="match status" value="1"/>
</dbReference>
<evidence type="ECO:0000313" key="2">
    <source>
        <dbReference type="EMBL" id="AVR45133.1"/>
    </source>
</evidence>
<dbReference type="InterPro" id="IPR000600">
    <property type="entry name" value="ROK"/>
</dbReference>
<dbReference type="Gene3D" id="3.30.420.40">
    <property type="match status" value="2"/>
</dbReference>
<dbReference type="PANTHER" id="PTHR18964">
    <property type="entry name" value="ROK (REPRESSOR, ORF, KINASE) FAMILY"/>
    <property type="match status" value="1"/>
</dbReference>
<accession>A0A2R3Z4C4</accession>
<gene>
    <name evidence="2" type="ORF">C7S20_07530</name>
</gene>
<dbReference type="Proteomes" id="UP000241507">
    <property type="component" value="Chromosome"/>
</dbReference>
<sequence>MNTLLEDFFINTDFLQGLSHVEKKKHFQKLRILRFLYLQGPTTNAEICNAFNFSLPTSMALINQLIKEGLIVKQGRGESVGGRKPDLFAIKPGTFFVLSIHIDRFNIKLAIVDNTNSTIIEEDIPSKISSEVNIVDTLFNYATALIEESEVDTNKLLGIGISMPGLVSSKEGKNFTYFLSGQESLSLQAALKKQFDKPVYILNDAKSACLAEFRFGEAKNKEDVLVISMDWGIGLGIVMGGKMHTGTSGFAGEFGHIPMVEDGELCHCGKRGCLETIASGLALVNKAKKGLAAGETSLLSSMVNDDSELNPEIIIEAANRGDQFSINILSEIGSNLGKGIAILIQIFNPELVILEGKIAEAKKFITTPIQQSMNTFCMIQLKEKTKIVLSKLGRNSHLLGSTAAVVNNVFKNQLKLENDIGK</sequence>